<gene>
    <name evidence="7" type="ORF">SAMN05443551_0558</name>
</gene>
<evidence type="ECO:0000259" key="6">
    <source>
        <dbReference type="PROSITE" id="PS50045"/>
    </source>
</evidence>
<dbReference type="CDD" id="cd00009">
    <property type="entry name" value="AAA"/>
    <property type="match status" value="1"/>
</dbReference>
<keyword evidence="4" id="KW-0805">Transcription regulation</keyword>
<dbReference type="OrthoDB" id="9762726at2"/>
<dbReference type="Pfam" id="PF25601">
    <property type="entry name" value="AAA_lid_14"/>
    <property type="match status" value="1"/>
</dbReference>
<dbReference type="GO" id="GO:0005524">
    <property type="term" value="F:ATP binding"/>
    <property type="evidence" value="ECO:0007669"/>
    <property type="project" value="UniProtKB-KW"/>
</dbReference>
<evidence type="ECO:0000256" key="3">
    <source>
        <dbReference type="ARBA" id="ARBA00023012"/>
    </source>
</evidence>
<evidence type="ECO:0000256" key="4">
    <source>
        <dbReference type="ARBA" id="ARBA00023015"/>
    </source>
</evidence>
<dbReference type="PROSITE" id="PS50045">
    <property type="entry name" value="SIGMA54_INTERACT_4"/>
    <property type="match status" value="1"/>
</dbReference>
<dbReference type="InterPro" id="IPR002078">
    <property type="entry name" value="Sigma_54_int"/>
</dbReference>
<accession>A0A1M5MKK8</accession>
<organism evidence="7 8">
    <name type="scientific">Marivita hallyeonensis</name>
    <dbReference type="NCBI Taxonomy" id="996342"/>
    <lineage>
        <taxon>Bacteria</taxon>
        <taxon>Pseudomonadati</taxon>
        <taxon>Pseudomonadota</taxon>
        <taxon>Alphaproteobacteria</taxon>
        <taxon>Rhodobacterales</taxon>
        <taxon>Roseobacteraceae</taxon>
        <taxon>Marivita</taxon>
    </lineage>
</organism>
<dbReference type="STRING" id="996342.SAMN05443551_0558"/>
<dbReference type="SUPFAM" id="SSF52540">
    <property type="entry name" value="P-loop containing nucleoside triphosphate hydrolases"/>
    <property type="match status" value="1"/>
</dbReference>
<dbReference type="SUPFAM" id="SSF46689">
    <property type="entry name" value="Homeodomain-like"/>
    <property type="match status" value="1"/>
</dbReference>
<keyword evidence="2" id="KW-0067">ATP-binding</keyword>
<keyword evidence="8" id="KW-1185">Reference proteome</keyword>
<dbReference type="Pfam" id="PF02954">
    <property type="entry name" value="HTH_8"/>
    <property type="match status" value="1"/>
</dbReference>
<dbReference type="EMBL" id="FQXC01000001">
    <property type="protein sequence ID" value="SHG77984.1"/>
    <property type="molecule type" value="Genomic_DNA"/>
</dbReference>
<proteinExistence type="predicted"/>
<dbReference type="RefSeq" id="WP_072775977.1">
    <property type="nucleotide sequence ID" value="NZ_FQXC01000001.1"/>
</dbReference>
<dbReference type="GO" id="GO:0006355">
    <property type="term" value="P:regulation of DNA-templated transcription"/>
    <property type="evidence" value="ECO:0007669"/>
    <property type="project" value="InterPro"/>
</dbReference>
<dbReference type="InterPro" id="IPR027417">
    <property type="entry name" value="P-loop_NTPase"/>
</dbReference>
<dbReference type="GO" id="GO:0043565">
    <property type="term" value="F:sequence-specific DNA binding"/>
    <property type="evidence" value="ECO:0007669"/>
    <property type="project" value="InterPro"/>
</dbReference>
<dbReference type="InterPro" id="IPR009057">
    <property type="entry name" value="Homeodomain-like_sf"/>
</dbReference>
<evidence type="ECO:0000313" key="7">
    <source>
        <dbReference type="EMBL" id="SHG77984.1"/>
    </source>
</evidence>
<reference evidence="7 8" key="1">
    <citation type="submission" date="2016-11" db="EMBL/GenBank/DDBJ databases">
        <authorList>
            <person name="Jaros S."/>
            <person name="Januszkiewicz K."/>
            <person name="Wedrychowicz H."/>
        </authorList>
    </citation>
    <scope>NUCLEOTIDE SEQUENCE [LARGE SCALE GENOMIC DNA]</scope>
    <source>
        <strain evidence="7 8">DSM 29431</strain>
    </source>
</reference>
<dbReference type="Gene3D" id="3.40.50.300">
    <property type="entry name" value="P-loop containing nucleotide triphosphate hydrolases"/>
    <property type="match status" value="1"/>
</dbReference>
<dbReference type="Gene3D" id="1.10.10.60">
    <property type="entry name" value="Homeodomain-like"/>
    <property type="match status" value="1"/>
</dbReference>
<dbReference type="PRINTS" id="PR01590">
    <property type="entry name" value="HTHFIS"/>
</dbReference>
<evidence type="ECO:0000256" key="5">
    <source>
        <dbReference type="ARBA" id="ARBA00023163"/>
    </source>
</evidence>
<protein>
    <submittedName>
        <fullName evidence="7">Two-component system, NtrC family, response regulator HupR/HoxA</fullName>
    </submittedName>
</protein>
<name>A0A1M5MKK8_9RHOB</name>
<dbReference type="InterPro" id="IPR002197">
    <property type="entry name" value="HTH_Fis"/>
</dbReference>
<dbReference type="Gene3D" id="1.10.8.60">
    <property type="match status" value="1"/>
</dbReference>
<dbReference type="PANTHER" id="PTHR32071">
    <property type="entry name" value="TRANSCRIPTIONAL REGULATORY PROTEIN"/>
    <property type="match status" value="1"/>
</dbReference>
<dbReference type="Pfam" id="PF00158">
    <property type="entry name" value="Sigma54_activat"/>
    <property type="match status" value="1"/>
</dbReference>
<evidence type="ECO:0000256" key="2">
    <source>
        <dbReference type="ARBA" id="ARBA00022840"/>
    </source>
</evidence>
<dbReference type="InterPro" id="IPR058031">
    <property type="entry name" value="AAA_lid_NorR"/>
</dbReference>
<evidence type="ECO:0000313" key="8">
    <source>
        <dbReference type="Proteomes" id="UP000184221"/>
    </source>
</evidence>
<feature type="domain" description="Sigma-54 factor interaction" evidence="6">
    <location>
        <begin position="151"/>
        <end position="380"/>
    </location>
</feature>
<keyword evidence="1" id="KW-0547">Nucleotide-binding</keyword>
<keyword evidence="5" id="KW-0804">Transcription</keyword>
<dbReference type="GO" id="GO:0000160">
    <property type="term" value="P:phosphorelay signal transduction system"/>
    <property type="evidence" value="ECO:0007669"/>
    <property type="project" value="UniProtKB-KW"/>
</dbReference>
<sequence length="472" mass="51104">MKDSAPLPTVLVYGGTAEDRSAMGCALEARFDCLTAETPDALRRLMTENFVQVAVCAGGQENVSELFSDWPETRLISIDADPAATTGSDYPCQILPRDWSATQLANAVATATQLFNLKRENERMALEMRCLGSRRPQPLPSPNALGFEGILRTPGSPMTSVITAARQYASFDVPILLVGEQGTGKADMARAIHDSSLRSDQPFQALDVTGLTEEAVSLALFGQRKPANGSPAINKMGLLRKADQGTLYLAGIDTLPPSLQLRVLRVARDGLFEVPGLAEPTVSQARLITSTTVDPHKLIASGRLDAALYYAISIAELALPSLKSRMCDIPLLARAAAEDASREHGKLVHGFSEAALEFLMAYSWPGNLCELRNEVTRMLIQAQDPMLGPEVISRRILQAGPVQSDIAETEIMSAEGPLKDRVEAIEGRILRETLTRLKWNKSRAAAELGLSRVGLRAKIERYGITQPQTEGA</sequence>
<dbReference type="Proteomes" id="UP000184221">
    <property type="component" value="Unassembled WGS sequence"/>
</dbReference>
<evidence type="ECO:0000256" key="1">
    <source>
        <dbReference type="ARBA" id="ARBA00022741"/>
    </source>
</evidence>
<dbReference type="AlphaFoldDB" id="A0A1M5MKK8"/>
<keyword evidence="3" id="KW-0902">Two-component regulatory system</keyword>